<keyword evidence="1" id="KW-0472">Membrane</keyword>
<protein>
    <submittedName>
        <fullName evidence="3">Uncharacterized protein</fullName>
    </submittedName>
</protein>
<reference evidence="3" key="1">
    <citation type="submission" date="2022-08" db="EMBL/GenBank/DDBJ databases">
        <title>Complete genome sequence of Mycoplasma molare type strain H 542.</title>
        <authorList>
            <person name="Spergser J."/>
        </authorList>
    </citation>
    <scope>NUCLEOTIDE SEQUENCE</scope>
    <source>
        <strain evidence="3">H 542</strain>
    </source>
</reference>
<evidence type="ECO:0000256" key="2">
    <source>
        <dbReference type="SAM" id="SignalP"/>
    </source>
</evidence>
<keyword evidence="4" id="KW-1185">Reference proteome</keyword>
<sequence length="795" mass="92769">MTKKIFSKKTFFKKIGLIIPLSVSIFSFVSMSENASVEDENDLISYKEKIKTNIENSLKNKITSLYEEAKNSHNTNFPTKESYEKLRFYENLSKNFSLVKNSFEGFFERDFQFLIRKTYISSTSGDPNNINDENTIINTLTKEEKKEILNDYELRIINIYIVFDSWLKNQENFPIYGEDFSISDKEITEIERNKLIQLLFKMENRIRNFSSENFIAKAIRDKLIEHRTRDRKIIREESLKSEMAFGKISIKKEALEKNAFLLKKSDIFIENKNNLLIYSDNFKVVSINETESTEGKILELKTTARLNNVHIELSETFEFDFKFNDYFNLYLNRINEDIKKNKTIYLKKEAENKLFKDLTIEDFYHIKSEENDYDLEIKSIEKVEGNEDLSKAKINYSIIKKFTENDFEVVKPNLIENKIFEDAIIIQNIRTKKDLNLDQAKELNVILTDKGKKITASQAKYFTPLEQIAFIEGDRQGFIYKIKNIRKKENTDGTIGIVEIEISNGINSKKYQKELEGFLNENSAPPLNGENNLSEEEKNEIYSKLVENQPEIFSKFLDSSKFKNLSEKEKNTLATAALLFKNFYSKENLEKIINNLSQDEEFEKLSKEEKELKIKEAFNSEILEMIMENKEILQKSFDLSSDKKIENIKELFEDTLKIDSSISNDVINKIKEDKEKILDNLNNLEDKETIKKIIDSIYKINEEERKILFDNGSSFLENINPFKVKNIKNKVEQSILWSILAISSTTLITTITSIGVLIAKNKAKIKNKLSLFLSMGIVSGVITTFVIVILLELLR</sequence>
<evidence type="ECO:0000313" key="3">
    <source>
        <dbReference type="EMBL" id="UWD34520.1"/>
    </source>
</evidence>
<feature type="chain" id="PRO_5046447227" evidence="2">
    <location>
        <begin position="36"/>
        <end position="795"/>
    </location>
</feature>
<keyword evidence="2" id="KW-0732">Signal</keyword>
<feature type="signal peptide" evidence="2">
    <location>
        <begin position="1"/>
        <end position="35"/>
    </location>
</feature>
<evidence type="ECO:0000313" key="4">
    <source>
        <dbReference type="Proteomes" id="UP001058364"/>
    </source>
</evidence>
<organism evidence="3 4">
    <name type="scientific">Mesomycoplasma molare</name>
    <dbReference type="NCBI Taxonomy" id="171288"/>
    <lineage>
        <taxon>Bacteria</taxon>
        <taxon>Bacillati</taxon>
        <taxon>Mycoplasmatota</taxon>
        <taxon>Mycoplasmoidales</taxon>
        <taxon>Metamycoplasmataceae</taxon>
        <taxon>Mesomycoplasma</taxon>
    </lineage>
</organism>
<keyword evidence="1" id="KW-0812">Transmembrane</keyword>
<dbReference type="EMBL" id="CP103423">
    <property type="protein sequence ID" value="UWD34520.1"/>
    <property type="molecule type" value="Genomic_DNA"/>
</dbReference>
<feature type="transmembrane region" description="Helical" evidence="1">
    <location>
        <begin position="771"/>
        <end position="791"/>
    </location>
</feature>
<keyword evidence="1" id="KW-1133">Transmembrane helix</keyword>
<feature type="transmembrane region" description="Helical" evidence="1">
    <location>
        <begin position="735"/>
        <end position="759"/>
    </location>
</feature>
<name>A0ABY5TV26_9BACT</name>
<gene>
    <name evidence="3" type="ORF">NX772_01670</name>
</gene>
<dbReference type="Proteomes" id="UP001058364">
    <property type="component" value="Chromosome"/>
</dbReference>
<proteinExistence type="predicted"/>
<accession>A0ABY5TV26</accession>
<evidence type="ECO:0000256" key="1">
    <source>
        <dbReference type="SAM" id="Phobius"/>
    </source>
</evidence>
<dbReference type="RefSeq" id="WP_027123655.1">
    <property type="nucleotide sequence ID" value="NZ_CP103423.1"/>
</dbReference>